<feature type="transmembrane region" description="Helical" evidence="1">
    <location>
        <begin position="80"/>
        <end position="101"/>
    </location>
</feature>
<evidence type="ECO:0000256" key="1">
    <source>
        <dbReference type="SAM" id="Phobius"/>
    </source>
</evidence>
<organism evidence="2">
    <name type="scientific">marine metagenome</name>
    <dbReference type="NCBI Taxonomy" id="408172"/>
    <lineage>
        <taxon>unclassified sequences</taxon>
        <taxon>metagenomes</taxon>
        <taxon>ecological metagenomes</taxon>
    </lineage>
</organism>
<dbReference type="PANTHER" id="PTHR43044:SF1">
    <property type="entry name" value="QUINOL:CYTOCHROME C OXIDOREDUCTASE QUINONE-BINDING SUBUNIT 2"/>
    <property type="match status" value="1"/>
</dbReference>
<protein>
    <recommendedName>
        <fullName evidence="3">Quinol:cytochrome C oxidoreductase</fullName>
    </recommendedName>
</protein>
<gene>
    <name evidence="2" type="ORF">METZ01_LOCUS379731</name>
</gene>
<feature type="non-terminal residue" evidence="2">
    <location>
        <position position="298"/>
    </location>
</feature>
<feature type="transmembrane region" description="Helical" evidence="1">
    <location>
        <begin position="39"/>
        <end position="59"/>
    </location>
</feature>
<feature type="transmembrane region" description="Helical" evidence="1">
    <location>
        <begin position="259"/>
        <end position="282"/>
    </location>
</feature>
<evidence type="ECO:0000313" key="2">
    <source>
        <dbReference type="EMBL" id="SVD26877.1"/>
    </source>
</evidence>
<accession>A0A382TYV1</accession>
<dbReference type="AlphaFoldDB" id="A0A382TYV1"/>
<feature type="transmembrane region" description="Helical" evidence="1">
    <location>
        <begin position="228"/>
        <end position="247"/>
    </location>
</feature>
<keyword evidence="1" id="KW-0812">Transmembrane</keyword>
<sequence>SDEGKRAFYDWMRSERKYGETGKTHDHAWYAKKGYLNSGFWHARWVFCFAIWGFFTWMLRKHSLEQDKTGAADCTRKCRVLAAVGIFVFAATLTIGSIDWMKGLEYQWFSTMFGVYYFAGSVWTSLITIYMITLFLKKAGPLKDIVRESTLKDNATLFFAFTVFYAYIHFSQYFLIWNAAIPEETFWYVKREDGPWWNVGMLIIFGHFFVPFLMLLRIDVKTRPEVMITVAVLAWFLHFCDMSYNIMPVIHQFGGWMEHIWIDAGCLALMGGALSMVFIHFFKQHPPYPQKDPRIAET</sequence>
<feature type="transmembrane region" description="Helical" evidence="1">
    <location>
        <begin position="196"/>
        <end position="216"/>
    </location>
</feature>
<feature type="transmembrane region" description="Helical" evidence="1">
    <location>
        <begin position="157"/>
        <end position="176"/>
    </location>
</feature>
<evidence type="ECO:0008006" key="3">
    <source>
        <dbReference type="Google" id="ProtNLM"/>
    </source>
</evidence>
<keyword evidence="1" id="KW-0472">Membrane</keyword>
<keyword evidence="1" id="KW-1133">Transmembrane helix</keyword>
<dbReference type="EMBL" id="UINC01139991">
    <property type="protein sequence ID" value="SVD26877.1"/>
    <property type="molecule type" value="Genomic_DNA"/>
</dbReference>
<dbReference type="PANTHER" id="PTHR43044">
    <property type="match status" value="1"/>
</dbReference>
<proteinExistence type="predicted"/>
<feature type="transmembrane region" description="Helical" evidence="1">
    <location>
        <begin position="113"/>
        <end position="136"/>
    </location>
</feature>
<reference evidence="2" key="1">
    <citation type="submission" date="2018-05" db="EMBL/GenBank/DDBJ databases">
        <authorList>
            <person name="Lanie J.A."/>
            <person name="Ng W.-L."/>
            <person name="Kazmierczak K.M."/>
            <person name="Andrzejewski T.M."/>
            <person name="Davidsen T.M."/>
            <person name="Wayne K.J."/>
            <person name="Tettelin H."/>
            <person name="Glass J.I."/>
            <person name="Rusch D."/>
            <person name="Podicherti R."/>
            <person name="Tsui H.-C.T."/>
            <person name="Winkler M.E."/>
        </authorList>
    </citation>
    <scope>NUCLEOTIDE SEQUENCE</scope>
</reference>
<feature type="non-terminal residue" evidence="2">
    <location>
        <position position="1"/>
    </location>
</feature>
<name>A0A382TYV1_9ZZZZ</name>